<proteinExistence type="predicted"/>
<organism evidence="2 3">
    <name type="scientific">Orbilia oligospora</name>
    <name type="common">Nematode-trapping fungus</name>
    <name type="synonym">Arthrobotrys oligospora</name>
    <dbReference type="NCBI Taxonomy" id="2813651"/>
    <lineage>
        <taxon>Eukaryota</taxon>
        <taxon>Fungi</taxon>
        <taxon>Dikarya</taxon>
        <taxon>Ascomycota</taxon>
        <taxon>Pezizomycotina</taxon>
        <taxon>Orbiliomycetes</taxon>
        <taxon>Orbiliales</taxon>
        <taxon>Orbiliaceae</taxon>
        <taxon>Orbilia</taxon>
    </lineage>
</organism>
<dbReference type="Proteomes" id="UP000474640">
    <property type="component" value="Unassembled WGS sequence"/>
</dbReference>
<accession>A0A7C8RAY4</accession>
<dbReference type="EMBL" id="JAABOJ010000036">
    <property type="protein sequence ID" value="KAF3275719.1"/>
    <property type="molecule type" value="Genomic_DNA"/>
</dbReference>
<protein>
    <submittedName>
        <fullName evidence="2">Uncharacterized protein</fullName>
    </submittedName>
</protein>
<sequence>MITISIDINVTTDYQCSDFPHVHAQGKSIVRQRHFRLPFHDSHRDELAIGIKGRCESTFHWRDITNNQLHKQTVGHKQLQKKEKERKRRKAKAKESLATPRDLSQDLRKSKKK</sequence>
<comment type="caution">
    <text evidence="2">The sequence shown here is derived from an EMBL/GenBank/DDBJ whole genome shotgun (WGS) entry which is preliminary data.</text>
</comment>
<evidence type="ECO:0000256" key="1">
    <source>
        <dbReference type="SAM" id="MobiDB-lite"/>
    </source>
</evidence>
<gene>
    <name evidence="2" type="ORF">TWF970_006621</name>
</gene>
<feature type="compositionally biased region" description="Basic and acidic residues" evidence="1">
    <location>
        <begin position="103"/>
        <end position="113"/>
    </location>
</feature>
<evidence type="ECO:0000313" key="2">
    <source>
        <dbReference type="EMBL" id="KAF3275719.1"/>
    </source>
</evidence>
<feature type="region of interest" description="Disordered" evidence="1">
    <location>
        <begin position="70"/>
        <end position="113"/>
    </location>
</feature>
<reference evidence="2 3" key="1">
    <citation type="submission" date="2020-01" db="EMBL/GenBank/DDBJ databases">
        <authorList>
            <person name="Palmer J.M."/>
        </authorList>
    </citation>
    <scope>NUCLEOTIDE SEQUENCE [LARGE SCALE GENOMIC DNA]</scope>
    <source>
        <strain evidence="2 3">TWF970</strain>
    </source>
</reference>
<dbReference type="AlphaFoldDB" id="A0A7C8RAY4"/>
<name>A0A7C8RAY4_ORBOL</name>
<evidence type="ECO:0000313" key="3">
    <source>
        <dbReference type="Proteomes" id="UP000474640"/>
    </source>
</evidence>